<keyword evidence="7 12" id="KW-0067">ATP-binding</keyword>
<dbReference type="EC" id="2.7.6.1" evidence="12"/>
<comment type="similarity">
    <text evidence="11 12">Belongs to the ribose-phosphate pyrophosphokinase family. Class I subfamily.</text>
</comment>
<dbReference type="GO" id="GO:0000287">
    <property type="term" value="F:magnesium ion binding"/>
    <property type="evidence" value="ECO:0007669"/>
    <property type="project" value="UniProtKB-UniRule"/>
</dbReference>
<gene>
    <name evidence="12" type="primary">prs</name>
    <name evidence="14" type="ORF">SAMN04488102_11236</name>
</gene>
<evidence type="ECO:0000256" key="11">
    <source>
        <dbReference type="ARBA" id="ARBA00061444"/>
    </source>
</evidence>
<evidence type="ECO:0000256" key="3">
    <source>
        <dbReference type="ARBA" id="ARBA00022723"/>
    </source>
</evidence>
<keyword evidence="6 12" id="KW-0418">Kinase</keyword>
<feature type="domain" description="Ribose-phosphate pyrophosphokinase N-terminal" evidence="13">
    <location>
        <begin position="11"/>
        <end position="126"/>
    </location>
</feature>
<comment type="subcellular location">
    <subcellularLocation>
        <location evidence="12">Cytoplasm</location>
    </subcellularLocation>
</comment>
<evidence type="ECO:0000256" key="5">
    <source>
        <dbReference type="ARBA" id="ARBA00022741"/>
    </source>
</evidence>
<dbReference type="SUPFAM" id="SSF53271">
    <property type="entry name" value="PRTase-like"/>
    <property type="match status" value="1"/>
</dbReference>
<dbReference type="Proteomes" id="UP000199612">
    <property type="component" value="Unassembled WGS sequence"/>
</dbReference>
<feature type="binding site" evidence="12">
    <location>
        <begin position="230"/>
        <end position="234"/>
    </location>
    <ligand>
        <name>D-ribose 5-phosphate</name>
        <dbReference type="ChEBI" id="CHEBI:78346"/>
    </ligand>
</feature>
<dbReference type="InterPro" id="IPR029099">
    <property type="entry name" value="Pribosyltran_N"/>
</dbReference>
<dbReference type="HAMAP" id="MF_00583_B">
    <property type="entry name" value="RibP_PPkinase_B"/>
    <property type="match status" value="1"/>
</dbReference>
<comment type="cofactor">
    <cofactor evidence="12">
        <name>Mg(2+)</name>
        <dbReference type="ChEBI" id="CHEBI:18420"/>
    </cofactor>
    <text evidence="12">Binds 2 Mg(2+) ions per subunit.</text>
</comment>
<dbReference type="AlphaFoldDB" id="A0A1I1KH08"/>
<dbReference type="InterPro" id="IPR000836">
    <property type="entry name" value="PRTase_dom"/>
</dbReference>
<protein>
    <recommendedName>
        <fullName evidence="12">Putative ribose-phosphate pyrophosphokinase</fullName>
        <shortName evidence="12">RPPK</shortName>
        <ecNumber evidence="12">2.7.6.1</ecNumber>
    </recommendedName>
    <alternativeName>
        <fullName evidence="12">5-phospho-D-ribosyl alpha-1-diphosphate synthase</fullName>
    </alternativeName>
    <alternativeName>
        <fullName evidence="12">Phosphoribosyl diphosphate synthase</fullName>
    </alternativeName>
    <alternativeName>
        <fullName evidence="12">Phosphoribosyl pyrophosphate synthase</fullName>
        <shortName evidence="12">P-Rib-PP synthase</shortName>
        <shortName evidence="12">PRPP synthase</shortName>
        <shortName evidence="12">PRPPase</shortName>
    </alternativeName>
</protein>
<dbReference type="OrthoDB" id="9777067at2"/>
<keyword evidence="4 12" id="KW-0545">Nucleotide biosynthesis</keyword>
<dbReference type="PANTHER" id="PTHR10210:SF41">
    <property type="entry name" value="RIBOSE-PHOSPHATE PYROPHOSPHOKINASE 1, CHLOROPLASTIC"/>
    <property type="match status" value="1"/>
</dbReference>
<dbReference type="CDD" id="cd06223">
    <property type="entry name" value="PRTases_typeI"/>
    <property type="match status" value="1"/>
</dbReference>
<evidence type="ECO:0000256" key="8">
    <source>
        <dbReference type="ARBA" id="ARBA00022842"/>
    </source>
</evidence>
<evidence type="ECO:0000259" key="13">
    <source>
        <dbReference type="Pfam" id="PF13793"/>
    </source>
</evidence>
<feature type="binding site" evidence="12">
    <location>
        <position position="136"/>
    </location>
    <ligand>
        <name>Mg(2+)</name>
        <dbReference type="ChEBI" id="CHEBI:18420"/>
    </ligand>
</feature>
<feature type="binding site" evidence="12">
    <location>
        <position position="177"/>
    </location>
    <ligand>
        <name>Mg(2+)</name>
        <dbReference type="ChEBI" id="CHEBI:18420"/>
    </ligand>
</feature>
<dbReference type="InterPro" id="IPR037515">
    <property type="entry name" value="Rib-P_diPkinase_bac"/>
</dbReference>
<comment type="caution">
    <text evidence="12">Lacks conserved residue(s) required for the propagation of feature annotation.</text>
</comment>
<comment type="catalytic activity">
    <reaction evidence="9 12">
        <text>D-ribose 5-phosphate + ATP = 5-phospho-alpha-D-ribose 1-diphosphate + AMP + H(+)</text>
        <dbReference type="Rhea" id="RHEA:15609"/>
        <dbReference type="ChEBI" id="CHEBI:15378"/>
        <dbReference type="ChEBI" id="CHEBI:30616"/>
        <dbReference type="ChEBI" id="CHEBI:58017"/>
        <dbReference type="ChEBI" id="CHEBI:78346"/>
        <dbReference type="ChEBI" id="CHEBI:456215"/>
        <dbReference type="EC" id="2.7.6.1"/>
    </reaction>
</comment>
<comment type="pathway">
    <text evidence="1 12">Metabolic intermediate biosynthesis; 5-phospho-alpha-D-ribose 1-diphosphate biosynthesis; 5-phospho-alpha-D-ribose 1-diphosphate from D-ribose 5-phosphate (route I): step 1/1.</text>
</comment>
<dbReference type="InterPro" id="IPR005946">
    <property type="entry name" value="Rib-P_diPkinase"/>
</dbReference>
<accession>A0A1I1KH08</accession>
<feature type="binding site" evidence="12">
    <location>
        <position position="226"/>
    </location>
    <ligand>
        <name>D-ribose 5-phosphate</name>
        <dbReference type="ChEBI" id="CHEBI:78346"/>
    </ligand>
</feature>
<evidence type="ECO:0000256" key="7">
    <source>
        <dbReference type="ARBA" id="ARBA00022840"/>
    </source>
</evidence>
<keyword evidence="3 12" id="KW-0479">Metal-binding</keyword>
<proteinExistence type="inferred from homology"/>
<evidence type="ECO:0000256" key="12">
    <source>
        <dbReference type="HAMAP-Rule" id="MF_00583"/>
    </source>
</evidence>
<dbReference type="GO" id="GO:0005524">
    <property type="term" value="F:ATP binding"/>
    <property type="evidence" value="ECO:0007669"/>
    <property type="project" value="UniProtKB-KW"/>
</dbReference>
<reference evidence="15" key="1">
    <citation type="submission" date="2016-10" db="EMBL/GenBank/DDBJ databases">
        <authorList>
            <person name="Varghese N."/>
            <person name="Submissions S."/>
        </authorList>
    </citation>
    <scope>NUCLEOTIDE SEQUENCE [LARGE SCALE GENOMIC DNA]</scope>
    <source>
        <strain evidence="15">DSM 23664</strain>
    </source>
</reference>
<evidence type="ECO:0000256" key="4">
    <source>
        <dbReference type="ARBA" id="ARBA00022727"/>
    </source>
</evidence>
<dbReference type="NCBIfam" id="TIGR01251">
    <property type="entry name" value="ribP_PPkin"/>
    <property type="match status" value="1"/>
</dbReference>
<dbReference type="PANTHER" id="PTHR10210">
    <property type="entry name" value="RIBOSE-PHOSPHATE DIPHOSPHOKINASE FAMILY MEMBER"/>
    <property type="match status" value="1"/>
</dbReference>
<evidence type="ECO:0000256" key="1">
    <source>
        <dbReference type="ARBA" id="ARBA00004996"/>
    </source>
</evidence>
<evidence type="ECO:0000256" key="6">
    <source>
        <dbReference type="ARBA" id="ARBA00022777"/>
    </source>
</evidence>
<comment type="caution">
    <text evidence="12">Part of a set of proteins in which some residues (ACT_SITE, NP_BIND, REGION and BINDING) are not conserved.</text>
</comment>
<sequence length="331" mass="36715">MTNHKKETGVRLFALNSNPKLAEEIAEVVGVELSKVKIDRFADKEISVHIEESVRGDDVYLIQSTNEPSNEHLMELLIMIDALRRASAGSINVVMPYYGYARQDRKPGPREAITAKVVANMLENAGIDRIVTMELHAPQIQGFFDIPVDHLSATALLANHFLMNELGGDETVVVSPDHDGVKRAREMAELLDSPLAIIDRRLYESEKPNTYDLVGEVEGKTCILFDDILDTAKTVSKANQTLKKAGAKDVYVCVTHAVLSGKAMERLMQSGVKKVIITNTIKLAEKNNTELIEELSIAPILGDAIKRIATEVSIKPLFNKKYVEKLMHEAK</sequence>
<keyword evidence="12" id="KW-0963">Cytoplasm</keyword>
<dbReference type="RefSeq" id="WP_091531097.1">
    <property type="nucleotide sequence ID" value="NZ_FOLT01000012.1"/>
</dbReference>
<dbReference type="Gene3D" id="3.40.50.2020">
    <property type="match status" value="2"/>
</dbReference>
<dbReference type="GO" id="GO:0016301">
    <property type="term" value="F:kinase activity"/>
    <property type="evidence" value="ECO:0007669"/>
    <property type="project" value="UniProtKB-KW"/>
</dbReference>
<keyword evidence="15" id="KW-1185">Reference proteome</keyword>
<dbReference type="FunFam" id="3.40.50.2020:FF:000001">
    <property type="entry name" value="Ribose-phosphate pyrophosphokinase"/>
    <property type="match status" value="1"/>
</dbReference>
<dbReference type="Pfam" id="PF13793">
    <property type="entry name" value="Pribosyltran_N"/>
    <property type="match status" value="1"/>
</dbReference>
<keyword evidence="2 12" id="KW-0808">Transferase</keyword>
<keyword evidence="8 12" id="KW-0460">Magnesium</keyword>
<dbReference type="Pfam" id="PF14572">
    <property type="entry name" value="Pribosyl_synth"/>
    <property type="match status" value="1"/>
</dbReference>
<feature type="binding site" evidence="12">
    <location>
        <begin position="102"/>
        <end position="103"/>
    </location>
    <ligand>
        <name>ATP</name>
        <dbReference type="ChEBI" id="CHEBI:30616"/>
    </ligand>
</feature>
<dbReference type="GO" id="GO:0004749">
    <property type="term" value="F:ribose phosphate diphosphokinase activity"/>
    <property type="evidence" value="ECO:0007669"/>
    <property type="project" value="UniProtKB-UniRule"/>
</dbReference>
<dbReference type="GO" id="GO:0006015">
    <property type="term" value="P:5-phosphoribose 1-diphosphate biosynthetic process"/>
    <property type="evidence" value="ECO:0007669"/>
    <property type="project" value="UniProtKB-UniRule"/>
</dbReference>
<dbReference type="UniPathway" id="UPA00087">
    <property type="reaction ID" value="UER00172"/>
</dbReference>
<evidence type="ECO:0000313" key="15">
    <source>
        <dbReference type="Proteomes" id="UP000199612"/>
    </source>
</evidence>
<evidence type="ECO:0000256" key="9">
    <source>
        <dbReference type="ARBA" id="ARBA00049535"/>
    </source>
</evidence>
<dbReference type="GO" id="GO:0005737">
    <property type="term" value="C:cytoplasm"/>
    <property type="evidence" value="ECO:0007669"/>
    <property type="project" value="UniProtKB-SubCell"/>
</dbReference>
<dbReference type="NCBIfam" id="NF002320">
    <property type="entry name" value="PRK01259.1"/>
    <property type="match status" value="1"/>
</dbReference>
<dbReference type="GO" id="GO:0002189">
    <property type="term" value="C:ribose phosphate diphosphokinase complex"/>
    <property type="evidence" value="ECO:0007669"/>
    <property type="project" value="TreeGrafter"/>
</dbReference>
<keyword evidence="5 12" id="KW-0547">Nucleotide-binding</keyword>
<name>A0A1I1KH08_9LACT</name>
<comment type="function">
    <text evidence="10 12">Involved in the biosynthesis of the central metabolite phospho-alpha-D-ribosyl-1-pyrophosphate (PRPP) via the transfer of pyrophosphoryl group from ATP to 1-hydroxyl of ribose-5-phosphate (Rib-5-P).</text>
</comment>
<organism evidence="14 15">
    <name type="scientific">Alkalibacterium subtropicum</name>
    <dbReference type="NCBI Taxonomy" id="753702"/>
    <lineage>
        <taxon>Bacteria</taxon>
        <taxon>Bacillati</taxon>
        <taxon>Bacillota</taxon>
        <taxon>Bacilli</taxon>
        <taxon>Lactobacillales</taxon>
        <taxon>Carnobacteriaceae</taxon>
        <taxon>Alkalibacterium</taxon>
    </lineage>
</organism>
<dbReference type="SMART" id="SM01400">
    <property type="entry name" value="Pribosyltran_N"/>
    <property type="match status" value="1"/>
</dbReference>
<comment type="subunit">
    <text evidence="12">Homohexamer.</text>
</comment>
<dbReference type="EMBL" id="FOLT01000012">
    <property type="protein sequence ID" value="SFC59835.1"/>
    <property type="molecule type" value="Genomic_DNA"/>
</dbReference>
<dbReference type="InterPro" id="IPR029057">
    <property type="entry name" value="PRTase-like"/>
</dbReference>
<evidence type="ECO:0000313" key="14">
    <source>
        <dbReference type="EMBL" id="SFC59835.1"/>
    </source>
</evidence>
<evidence type="ECO:0000256" key="2">
    <source>
        <dbReference type="ARBA" id="ARBA00022679"/>
    </source>
</evidence>
<dbReference type="GO" id="GO:0006164">
    <property type="term" value="P:purine nucleotide biosynthetic process"/>
    <property type="evidence" value="ECO:0007669"/>
    <property type="project" value="TreeGrafter"/>
</dbReference>
<dbReference type="STRING" id="753702.SAMN04488102_11236"/>
<feature type="binding site" evidence="12">
    <location>
        <begin position="43"/>
        <end position="45"/>
    </location>
    <ligand>
        <name>ATP</name>
        <dbReference type="ChEBI" id="CHEBI:30616"/>
    </ligand>
</feature>
<evidence type="ECO:0000256" key="10">
    <source>
        <dbReference type="ARBA" id="ARBA00054914"/>
    </source>
</evidence>